<feature type="non-terminal residue" evidence="1">
    <location>
        <position position="18"/>
    </location>
</feature>
<reference evidence="1" key="1">
    <citation type="submission" date="2021-02" db="EMBL/GenBank/DDBJ databases">
        <authorList>
            <person name="Nowell W R."/>
        </authorList>
    </citation>
    <scope>NUCLEOTIDE SEQUENCE</scope>
</reference>
<organism evidence="1 2">
    <name type="scientific">Rotaria magnacalcarata</name>
    <dbReference type="NCBI Taxonomy" id="392030"/>
    <lineage>
        <taxon>Eukaryota</taxon>
        <taxon>Metazoa</taxon>
        <taxon>Spiralia</taxon>
        <taxon>Gnathifera</taxon>
        <taxon>Rotifera</taxon>
        <taxon>Eurotatoria</taxon>
        <taxon>Bdelloidea</taxon>
        <taxon>Philodinida</taxon>
        <taxon>Philodinidae</taxon>
        <taxon>Rotaria</taxon>
    </lineage>
</organism>
<accession>A0A8S2TUI4</accession>
<evidence type="ECO:0000313" key="2">
    <source>
        <dbReference type="Proteomes" id="UP000676336"/>
    </source>
</evidence>
<dbReference type="EMBL" id="CAJOBI010037689">
    <property type="protein sequence ID" value="CAF4308221.1"/>
    <property type="molecule type" value="Genomic_DNA"/>
</dbReference>
<dbReference type="AlphaFoldDB" id="A0A8S2TUI4"/>
<proteinExistence type="predicted"/>
<comment type="caution">
    <text evidence="1">The sequence shown here is derived from an EMBL/GenBank/DDBJ whole genome shotgun (WGS) entry which is preliminary data.</text>
</comment>
<gene>
    <name evidence="1" type="ORF">SMN809_LOCUS26423</name>
</gene>
<dbReference type="Proteomes" id="UP000676336">
    <property type="component" value="Unassembled WGS sequence"/>
</dbReference>
<protein>
    <submittedName>
        <fullName evidence="1">Uncharacterized protein</fullName>
    </submittedName>
</protein>
<name>A0A8S2TUI4_9BILA</name>
<evidence type="ECO:0000313" key="1">
    <source>
        <dbReference type="EMBL" id="CAF4308221.1"/>
    </source>
</evidence>
<sequence length="18" mass="1832">MNIGTTTGVTTTTFNVSS</sequence>